<proteinExistence type="inferred from homology"/>
<organism evidence="7">
    <name type="scientific">Chlamydomonas euryale</name>
    <dbReference type="NCBI Taxonomy" id="1486919"/>
    <lineage>
        <taxon>Eukaryota</taxon>
        <taxon>Viridiplantae</taxon>
        <taxon>Chlorophyta</taxon>
        <taxon>core chlorophytes</taxon>
        <taxon>Chlorophyceae</taxon>
        <taxon>CS clade</taxon>
        <taxon>Chlamydomonadales</taxon>
        <taxon>Chlamydomonadaceae</taxon>
        <taxon>Chlamydomonas</taxon>
    </lineage>
</organism>
<dbReference type="InterPro" id="IPR039652">
    <property type="entry name" value="Coatomer_zeta"/>
</dbReference>
<sequence length="147" mass="16307">MSFGRIHCFLVSTKASQVVYERFYDRLSESEKAEVRAAFFQASSAYSDNQTHVAAYKAARFVFMPVADMVFFLLSSGEMDELAAADALATIVNALPEVLGRAPSSSLLLERYARMALVVDEIINEGLLEATDVDVIRKAIKNKATWE</sequence>
<evidence type="ECO:0000256" key="3">
    <source>
        <dbReference type="ARBA" id="ARBA00022490"/>
    </source>
</evidence>
<dbReference type="AlphaFoldDB" id="A0A7R9V7B1"/>
<feature type="domain" description="AP complex mu/sigma subunit" evidence="6">
    <location>
        <begin position="6"/>
        <end position="141"/>
    </location>
</feature>
<evidence type="ECO:0000259" key="6">
    <source>
        <dbReference type="Pfam" id="PF01217"/>
    </source>
</evidence>
<keyword evidence="5" id="KW-0333">Golgi apparatus</keyword>
<evidence type="ECO:0000256" key="5">
    <source>
        <dbReference type="RuleBase" id="RU366053"/>
    </source>
</evidence>
<comment type="function">
    <text evidence="5">The zeta subunit may be involved in regulating the coat assembly and, hence, the rate of biosynthetic protein transport due to its association-dissociation properties with the coatomer complex.</text>
</comment>
<evidence type="ECO:0000256" key="1">
    <source>
        <dbReference type="ARBA" id="ARBA00004184"/>
    </source>
</evidence>
<keyword evidence="5" id="KW-0968">Cytoplasmic vesicle</keyword>
<dbReference type="GO" id="GO:0006890">
    <property type="term" value="P:retrograde vesicle-mediated transport, Golgi to endoplasmic reticulum"/>
    <property type="evidence" value="ECO:0007669"/>
    <property type="project" value="UniProtKB-UniRule"/>
</dbReference>
<dbReference type="SUPFAM" id="SSF64356">
    <property type="entry name" value="SNARE-like"/>
    <property type="match status" value="1"/>
</dbReference>
<dbReference type="PANTHER" id="PTHR11043">
    <property type="entry name" value="ZETA-COAT PROTEIN"/>
    <property type="match status" value="1"/>
</dbReference>
<dbReference type="Pfam" id="PF01217">
    <property type="entry name" value="Clat_adaptor_s"/>
    <property type="match status" value="1"/>
</dbReference>
<keyword evidence="5" id="KW-0653">Protein transport</keyword>
<comment type="similarity">
    <text evidence="2 5">Belongs to the adaptor complexes small subunit family.</text>
</comment>
<evidence type="ECO:0000256" key="2">
    <source>
        <dbReference type="ARBA" id="ARBA00006972"/>
    </source>
</evidence>
<dbReference type="GO" id="GO:0006891">
    <property type="term" value="P:intra-Golgi vesicle-mediated transport"/>
    <property type="evidence" value="ECO:0007669"/>
    <property type="project" value="TreeGrafter"/>
</dbReference>
<dbReference type="GO" id="GO:0030126">
    <property type="term" value="C:COPI vesicle coat"/>
    <property type="evidence" value="ECO:0007669"/>
    <property type="project" value="UniProtKB-UniRule"/>
</dbReference>
<keyword evidence="5" id="KW-0931">ER-Golgi transport</keyword>
<keyword evidence="5" id="KW-0813">Transport</keyword>
<dbReference type="InterPro" id="IPR022775">
    <property type="entry name" value="AP_mu_sigma_su"/>
</dbReference>
<dbReference type="PANTHER" id="PTHR11043:SF1">
    <property type="entry name" value="TSET COMPLEX MEMBER TSTD"/>
    <property type="match status" value="1"/>
</dbReference>
<dbReference type="EMBL" id="HBEC01014365">
    <property type="protein sequence ID" value="CAD8286581.1"/>
    <property type="molecule type" value="Transcribed_RNA"/>
</dbReference>
<name>A0A7R9V7B1_9CHLO</name>
<reference evidence="7" key="1">
    <citation type="submission" date="2021-01" db="EMBL/GenBank/DDBJ databases">
        <authorList>
            <person name="Corre E."/>
            <person name="Pelletier E."/>
            <person name="Niang G."/>
            <person name="Scheremetjew M."/>
            <person name="Finn R."/>
            <person name="Kale V."/>
            <person name="Holt S."/>
            <person name="Cochrane G."/>
            <person name="Meng A."/>
            <person name="Brown T."/>
            <person name="Cohen L."/>
        </authorList>
    </citation>
    <scope>NUCLEOTIDE SEQUENCE</scope>
    <source>
        <strain evidence="7">CCMP219</strain>
    </source>
</reference>
<comment type="subunit">
    <text evidence="5">Oligomeric complex that consists of at least the alpha, beta, beta', gamma, delta, epsilon and zeta subunits.</text>
</comment>
<dbReference type="InterPro" id="IPR011012">
    <property type="entry name" value="Longin-like_dom_sf"/>
</dbReference>
<dbReference type="GO" id="GO:0000139">
    <property type="term" value="C:Golgi membrane"/>
    <property type="evidence" value="ECO:0007669"/>
    <property type="project" value="UniProtKB-SubCell"/>
</dbReference>
<evidence type="ECO:0000256" key="4">
    <source>
        <dbReference type="ARBA" id="ARBA00023136"/>
    </source>
</evidence>
<gene>
    <name evidence="7" type="ORF">CEUR00632_LOCUS6619</name>
</gene>
<comment type="subcellular location">
    <subcellularLocation>
        <location evidence="5">Cytoplasm</location>
    </subcellularLocation>
    <subcellularLocation>
        <location evidence="5">Golgi apparatus membrane</location>
        <topology evidence="5">Peripheral membrane protein</topology>
        <orientation evidence="5">Cytoplasmic side</orientation>
    </subcellularLocation>
    <subcellularLocation>
        <location evidence="5">Cytoplasmic vesicle</location>
        <location evidence="5">COPI-coated vesicle membrane</location>
        <topology evidence="5">Peripheral membrane protein</topology>
        <orientation evidence="5">Cytoplasmic side</orientation>
    </subcellularLocation>
    <subcellularLocation>
        <location evidence="1">Endomembrane system</location>
        <topology evidence="1">Peripheral membrane protein</topology>
    </subcellularLocation>
</comment>
<keyword evidence="4 5" id="KW-0472">Membrane</keyword>
<dbReference type="Gene3D" id="3.30.450.60">
    <property type="match status" value="1"/>
</dbReference>
<dbReference type="GO" id="GO:0006886">
    <property type="term" value="P:intracellular protein transport"/>
    <property type="evidence" value="ECO:0007669"/>
    <property type="project" value="TreeGrafter"/>
</dbReference>
<evidence type="ECO:0000313" key="7">
    <source>
        <dbReference type="EMBL" id="CAD8286581.1"/>
    </source>
</evidence>
<keyword evidence="3 5" id="KW-0963">Cytoplasm</keyword>
<protein>
    <recommendedName>
        <fullName evidence="5">Coatomer subunit zeta</fullName>
    </recommendedName>
</protein>
<accession>A0A7R9V7B1</accession>